<organism evidence="2 3">
    <name type="scientific">Zea mays</name>
    <name type="common">Maize</name>
    <dbReference type="NCBI Taxonomy" id="4577"/>
    <lineage>
        <taxon>Eukaryota</taxon>
        <taxon>Viridiplantae</taxon>
        <taxon>Streptophyta</taxon>
        <taxon>Embryophyta</taxon>
        <taxon>Tracheophyta</taxon>
        <taxon>Spermatophyta</taxon>
        <taxon>Magnoliopsida</taxon>
        <taxon>Liliopsida</taxon>
        <taxon>Poales</taxon>
        <taxon>Poaceae</taxon>
        <taxon>PACMAD clade</taxon>
        <taxon>Panicoideae</taxon>
        <taxon>Andropogonodae</taxon>
        <taxon>Andropogoneae</taxon>
        <taxon>Tripsacinae</taxon>
        <taxon>Zea</taxon>
    </lineage>
</organism>
<evidence type="ECO:0000313" key="2">
    <source>
        <dbReference type="EnsemblPlants" id="Zm00001eb132800_P001"/>
    </source>
</evidence>
<dbReference type="AlphaFoldDB" id="A0A804N3U2"/>
<feature type="region of interest" description="Disordered" evidence="1">
    <location>
        <begin position="1"/>
        <end position="45"/>
    </location>
</feature>
<dbReference type="PANTHER" id="PTHR33063">
    <property type="entry name" value="OS02G0583500 PROTEIN"/>
    <property type="match status" value="1"/>
</dbReference>
<feature type="compositionally biased region" description="Basic and acidic residues" evidence="1">
    <location>
        <begin position="17"/>
        <end position="45"/>
    </location>
</feature>
<keyword evidence="3" id="KW-1185">Reference proteome</keyword>
<dbReference type="Proteomes" id="UP000007305">
    <property type="component" value="Chromosome 3"/>
</dbReference>
<sequence>MARLQVEEGEGGYGQSKPREHDRWRRGRAATDKAVVGDKGARRVPGEAVAAGPASLLLQGRRRCFCRGGYPTIRDVISPKKKEGRGKAIDSYNDYDPCSDIENQSDTDDDYDDDLNNEVNTEATQMVPGTRPHQKKQKAGTMPAANHQPPRTPNVRKKTMGHGLEKMLNRGNRLAIHVAERKKRPEVPLQAAKLASETGVALRDNLLIYKSWKLYDNAVGQSEVGKVLDKVAVRQLFNSS</sequence>
<proteinExistence type="predicted"/>
<protein>
    <submittedName>
        <fullName evidence="2">Uncharacterized protein</fullName>
    </submittedName>
</protein>
<evidence type="ECO:0000256" key="1">
    <source>
        <dbReference type="SAM" id="MobiDB-lite"/>
    </source>
</evidence>
<dbReference type="PANTHER" id="PTHR33063:SF16">
    <property type="entry name" value="OS02G0241300 PROTEIN"/>
    <property type="match status" value="1"/>
</dbReference>
<reference evidence="2" key="3">
    <citation type="submission" date="2021-05" db="UniProtKB">
        <authorList>
            <consortium name="EnsemblPlants"/>
        </authorList>
    </citation>
    <scope>IDENTIFICATION</scope>
    <source>
        <strain evidence="2">cv. B73</strain>
    </source>
</reference>
<reference evidence="3" key="1">
    <citation type="submission" date="2015-12" db="EMBL/GenBank/DDBJ databases">
        <title>Update maize B73 reference genome by single molecule sequencing technologies.</title>
        <authorList>
            <consortium name="Maize Genome Sequencing Project"/>
            <person name="Ware D."/>
        </authorList>
    </citation>
    <scope>NUCLEOTIDE SEQUENCE [LARGE SCALE GENOMIC DNA]</scope>
    <source>
        <strain evidence="3">cv. B73</strain>
    </source>
</reference>
<accession>A0A804N3U2</accession>
<reference evidence="2" key="2">
    <citation type="submission" date="2019-07" db="EMBL/GenBank/DDBJ databases">
        <authorList>
            <person name="Seetharam A."/>
            <person name="Woodhouse M."/>
            <person name="Cannon E."/>
        </authorList>
    </citation>
    <scope>NUCLEOTIDE SEQUENCE [LARGE SCALE GENOMIC DNA]</scope>
    <source>
        <strain evidence="2">cv. B73</strain>
    </source>
</reference>
<dbReference type="Gramene" id="Zm00001eb132800_T001">
    <property type="protein sequence ID" value="Zm00001eb132800_P001"/>
    <property type="gene ID" value="Zm00001eb132800"/>
</dbReference>
<name>A0A804N3U2_MAIZE</name>
<dbReference type="InParanoid" id="A0A804N3U2"/>
<evidence type="ECO:0000313" key="3">
    <source>
        <dbReference type="Proteomes" id="UP000007305"/>
    </source>
</evidence>
<feature type="region of interest" description="Disordered" evidence="1">
    <location>
        <begin position="75"/>
        <end position="158"/>
    </location>
</feature>
<dbReference type="EnsemblPlants" id="Zm00001eb132800_T001">
    <property type="protein sequence ID" value="Zm00001eb132800_P001"/>
    <property type="gene ID" value="Zm00001eb132800"/>
</dbReference>
<feature type="compositionally biased region" description="Acidic residues" evidence="1">
    <location>
        <begin position="97"/>
        <end position="116"/>
    </location>
</feature>
<feature type="compositionally biased region" description="Basic and acidic residues" evidence="1">
    <location>
        <begin position="77"/>
        <end position="88"/>
    </location>
</feature>